<feature type="domain" description="Aminotransferase class V" evidence="3">
    <location>
        <begin position="73"/>
        <end position="379"/>
    </location>
</feature>
<reference evidence="4" key="1">
    <citation type="submission" date="2022-06" db="EMBL/GenBank/DDBJ databases">
        <title>Sphingomonas sp. nov. isolated from rhizosphere soil of tomato.</title>
        <authorList>
            <person name="Dong H."/>
            <person name="Gao R."/>
        </authorList>
    </citation>
    <scope>NUCLEOTIDE SEQUENCE</scope>
    <source>
        <strain evidence="4">MMSM24</strain>
    </source>
</reference>
<dbReference type="PANTHER" id="PTHR43092:SF6">
    <property type="entry name" value="BLR1280 PROTEIN"/>
    <property type="match status" value="1"/>
</dbReference>
<dbReference type="Gene3D" id="3.90.1150.10">
    <property type="entry name" value="Aspartate Aminotransferase, domain 1"/>
    <property type="match status" value="1"/>
</dbReference>
<dbReference type="SUPFAM" id="SSF53383">
    <property type="entry name" value="PLP-dependent transferases"/>
    <property type="match status" value="1"/>
</dbReference>
<dbReference type="InterPro" id="IPR006311">
    <property type="entry name" value="TAT_signal"/>
</dbReference>
<keyword evidence="4" id="KW-0808">Transferase</keyword>
<dbReference type="EMBL" id="JANFAV010000002">
    <property type="protein sequence ID" value="MCW6534027.1"/>
    <property type="molecule type" value="Genomic_DNA"/>
</dbReference>
<evidence type="ECO:0000259" key="3">
    <source>
        <dbReference type="Pfam" id="PF00266"/>
    </source>
</evidence>
<organism evidence="4 5">
    <name type="scientific">Sphingomonas lycopersici</name>
    <dbReference type="NCBI Taxonomy" id="2951807"/>
    <lineage>
        <taxon>Bacteria</taxon>
        <taxon>Pseudomonadati</taxon>
        <taxon>Pseudomonadota</taxon>
        <taxon>Alphaproteobacteria</taxon>
        <taxon>Sphingomonadales</taxon>
        <taxon>Sphingomonadaceae</taxon>
        <taxon>Sphingomonas</taxon>
    </lineage>
</organism>
<feature type="signal peptide" evidence="2">
    <location>
        <begin position="1"/>
        <end position="28"/>
    </location>
</feature>
<gene>
    <name evidence="4" type="ORF">NEE01_04440</name>
</gene>
<dbReference type="GO" id="GO:0008483">
    <property type="term" value="F:transaminase activity"/>
    <property type="evidence" value="ECO:0007669"/>
    <property type="project" value="UniProtKB-KW"/>
</dbReference>
<evidence type="ECO:0000256" key="1">
    <source>
        <dbReference type="ARBA" id="ARBA00022898"/>
    </source>
</evidence>
<evidence type="ECO:0000313" key="4">
    <source>
        <dbReference type="EMBL" id="MCW6534027.1"/>
    </source>
</evidence>
<dbReference type="InterPro" id="IPR000192">
    <property type="entry name" value="Aminotrans_V_dom"/>
</dbReference>
<dbReference type="PANTHER" id="PTHR43092">
    <property type="entry name" value="L-CYSTEINE DESULFHYDRASE"/>
    <property type="match status" value="1"/>
</dbReference>
<dbReference type="AlphaFoldDB" id="A0AA41Z713"/>
<dbReference type="InterPro" id="IPR015421">
    <property type="entry name" value="PyrdxlP-dep_Trfase_major"/>
</dbReference>
<keyword evidence="2" id="KW-0732">Signal</keyword>
<proteinExistence type="predicted"/>
<dbReference type="InterPro" id="IPR015422">
    <property type="entry name" value="PyrdxlP-dep_Trfase_small"/>
</dbReference>
<dbReference type="Gene3D" id="3.40.640.10">
    <property type="entry name" value="Type I PLP-dependent aspartate aminotransferase-like (Major domain)"/>
    <property type="match status" value="1"/>
</dbReference>
<dbReference type="RefSeq" id="WP_265268012.1">
    <property type="nucleotide sequence ID" value="NZ_JANFAV010000002.1"/>
</dbReference>
<evidence type="ECO:0000256" key="2">
    <source>
        <dbReference type="SAM" id="SignalP"/>
    </source>
</evidence>
<keyword evidence="5" id="KW-1185">Reference proteome</keyword>
<keyword evidence="4" id="KW-0032">Aminotransferase</keyword>
<dbReference type="Pfam" id="PF00266">
    <property type="entry name" value="Aminotran_5"/>
    <property type="match status" value="1"/>
</dbReference>
<dbReference type="PROSITE" id="PS51318">
    <property type="entry name" value="TAT"/>
    <property type="match status" value="1"/>
</dbReference>
<evidence type="ECO:0000313" key="5">
    <source>
        <dbReference type="Proteomes" id="UP001165565"/>
    </source>
</evidence>
<dbReference type="Proteomes" id="UP001165565">
    <property type="component" value="Unassembled WGS sequence"/>
</dbReference>
<comment type="caution">
    <text evidence="4">The sequence shown here is derived from an EMBL/GenBank/DDBJ whole genome shotgun (WGS) entry which is preliminary data.</text>
</comment>
<name>A0AA41Z713_9SPHN</name>
<keyword evidence="1" id="KW-0663">Pyridoxal phosphate</keyword>
<protein>
    <submittedName>
        <fullName evidence="4">Aminotransferase class V-fold PLP-dependent enzyme</fullName>
    </submittedName>
</protein>
<accession>A0AA41Z713</accession>
<sequence length="428" mass="46366">MTNGSTRRELLGAGVAAATLAAPVRALAGDSLAGGAMPTDEAYWRTIAAHYDLPKGVVQLENGNWGAMARPVLAAYQRNLARVNTETSFYSRRGFGADAIALRDRVAAEIGAAPDEIAFTRGATEALLGLIGGYNRLRTGDQLLYADLDYDSMQAGFRSVARRRGLEVVTIALPEPATYQAIIDSYEAALKAHPKVRLMLLTHVSHRTGLVVPVREIVAMARARGVDVIVDSAHAFGQLDFKVGDLGADFIGYTCQKWIGAPLGVGLFYIKRDRLDAIDLNIGEDPGPRDTIQQRVHTGTTDIAALLTLGDALDFHHRIGIRAKEARLRHLRDLWAEQARDMPGIEVLTPSDPRLTSALTSFRLTGVTSMADNRALAKQLLDRFGIFTVERDGPARGACVRVTPGVFTSSDDVDRLVAALRTLQRVMA</sequence>
<feature type="chain" id="PRO_5041287939" evidence="2">
    <location>
        <begin position="29"/>
        <end position="428"/>
    </location>
</feature>
<dbReference type="InterPro" id="IPR015424">
    <property type="entry name" value="PyrdxlP-dep_Trfase"/>
</dbReference>